<evidence type="ECO:0000256" key="9">
    <source>
        <dbReference type="SAM" id="MobiDB-lite"/>
    </source>
</evidence>
<dbReference type="Pfam" id="PF08156">
    <property type="entry name" value="NOP5NT"/>
    <property type="match status" value="1"/>
</dbReference>
<dbReference type="Proteomes" id="UP001516400">
    <property type="component" value="Unassembled WGS sequence"/>
</dbReference>
<proteinExistence type="inferred from homology"/>
<dbReference type="GO" id="GO:0005730">
    <property type="term" value="C:nucleolus"/>
    <property type="evidence" value="ECO:0007669"/>
    <property type="project" value="UniProtKB-SubCell"/>
</dbReference>
<evidence type="ECO:0000256" key="2">
    <source>
        <dbReference type="ARBA" id="ARBA00009211"/>
    </source>
</evidence>
<feature type="domain" description="Nop" evidence="10">
    <location>
        <begin position="283"/>
        <end position="401"/>
    </location>
</feature>
<accession>A0ABD2NBY2</accession>
<dbReference type="Gene3D" id="1.10.287.4070">
    <property type="match status" value="1"/>
</dbReference>
<dbReference type="SMART" id="SM00931">
    <property type="entry name" value="NOSIC"/>
    <property type="match status" value="1"/>
</dbReference>
<keyword evidence="4" id="KW-0690">Ribosome biogenesis</keyword>
<evidence type="ECO:0000256" key="7">
    <source>
        <dbReference type="ARBA" id="ARBA00063404"/>
    </source>
</evidence>
<dbReference type="InterPro" id="IPR012974">
    <property type="entry name" value="NOP58/56_N"/>
</dbReference>
<comment type="subunit">
    <text evidence="7">Core component of box C/D small nucleolar ribonucleoprotein (snoRNP) particles; the core proteins SNU13, NOP56, NOP58 and FBL or FBLL1 assemble stepwise onto the snoRNA. Interacts with NOLC1/Nopp140. Interacts with NOPCHAP1, NUFIP1, RUVBL1 and RUVBL2; NOPCHAP1 bridges the association of NOP58 with RUVBL1:RUVBL2 and NUFIP1. Interacts with PIH1D1. Part of the small subunit (SSU) processome, composed of more than 70 proteins and the RNA chaperone small nucleolar RNA (snoRNA) U3.</text>
</comment>
<feature type="region of interest" description="Disordered" evidence="9">
    <location>
        <begin position="431"/>
        <end position="554"/>
    </location>
</feature>
<evidence type="ECO:0000313" key="11">
    <source>
        <dbReference type="EMBL" id="KAL3276243.1"/>
    </source>
</evidence>
<evidence type="ECO:0000313" key="12">
    <source>
        <dbReference type="Proteomes" id="UP001516400"/>
    </source>
</evidence>
<dbReference type="GO" id="GO:0003723">
    <property type="term" value="F:RNA binding"/>
    <property type="evidence" value="ECO:0007669"/>
    <property type="project" value="UniProtKB-ARBA"/>
</dbReference>
<dbReference type="Pfam" id="PF01798">
    <property type="entry name" value="Nop"/>
    <property type="match status" value="1"/>
</dbReference>
<reference evidence="11 12" key="1">
    <citation type="journal article" date="2021" name="BMC Biol.">
        <title>Horizontally acquired antibacterial genes associated with adaptive radiation of ladybird beetles.</title>
        <authorList>
            <person name="Li H.S."/>
            <person name="Tang X.F."/>
            <person name="Huang Y.H."/>
            <person name="Xu Z.Y."/>
            <person name="Chen M.L."/>
            <person name="Du X.Y."/>
            <person name="Qiu B.Y."/>
            <person name="Chen P.T."/>
            <person name="Zhang W."/>
            <person name="Slipinski A."/>
            <person name="Escalona H.E."/>
            <person name="Waterhouse R.M."/>
            <person name="Zwick A."/>
            <person name="Pang H."/>
        </authorList>
    </citation>
    <scope>NUCLEOTIDE SEQUENCE [LARGE SCALE GENOMIC DNA]</scope>
    <source>
        <strain evidence="11">SYSU2018</strain>
    </source>
</reference>
<dbReference type="PANTHER" id="PTHR10894">
    <property type="entry name" value="NUCLEOLAR PROTEIN 5 NUCLEOLAR PROTEIN NOP5 NOP58"/>
    <property type="match status" value="1"/>
</dbReference>
<dbReference type="InterPro" id="IPR002687">
    <property type="entry name" value="Nop_dom"/>
</dbReference>
<comment type="caution">
    <text evidence="11">The sequence shown here is derived from an EMBL/GenBank/DDBJ whole genome shotgun (WGS) entry which is preliminary data.</text>
</comment>
<keyword evidence="12" id="KW-1185">Reference proteome</keyword>
<evidence type="ECO:0000256" key="3">
    <source>
        <dbReference type="ARBA" id="ARBA00020379"/>
    </source>
</evidence>
<dbReference type="FunFam" id="1.10.287.4070:FF:000001">
    <property type="entry name" value="Probable Nucleolar protein 58"/>
    <property type="match status" value="1"/>
</dbReference>
<dbReference type="PROSITE" id="PS51358">
    <property type="entry name" value="NOP"/>
    <property type="match status" value="1"/>
</dbReference>
<dbReference type="GO" id="GO:0042254">
    <property type="term" value="P:ribosome biogenesis"/>
    <property type="evidence" value="ECO:0007669"/>
    <property type="project" value="UniProtKB-KW"/>
</dbReference>
<protein>
    <recommendedName>
        <fullName evidence="3">Nucleolar protein 58</fullName>
    </recommendedName>
    <alternativeName>
        <fullName evidence="8">Nucleolar protein 5</fullName>
    </alternativeName>
</protein>
<dbReference type="SUPFAM" id="SSF89124">
    <property type="entry name" value="Nop domain"/>
    <property type="match status" value="1"/>
</dbReference>
<evidence type="ECO:0000256" key="1">
    <source>
        <dbReference type="ARBA" id="ARBA00004604"/>
    </source>
</evidence>
<comment type="function">
    <text evidence="6">Required for the biogenesis of box C/D snoRNAs such as U3, U8 and U14 snoRNAs. Part of the small subunit (SSU) processome, first precursor of the small eukaryotic ribosomal subunit. During the assembly of the SSU processome in the nucleolus, many ribosome biogenesis factors, an RNA chaperone and ribosomal proteins associate with the nascent pre-rRNA and work in concert to generate RNA folding, modifications, rearrangements and cleavage as well as targeted degradation of pre-ribosomal RNA by the RNA exosome. Core component of box C/D small nucleolar ribonucleoprotein (snoRNP) complexes that function in methylation of multiple sites on ribosomal RNAs (rRNAs) and messenger RNAs (mRNAs).</text>
</comment>
<dbReference type="FunFam" id="1.10.246.90:FF:000004">
    <property type="entry name" value="Nucleolar protein 58"/>
    <property type="match status" value="1"/>
</dbReference>
<evidence type="ECO:0000256" key="8">
    <source>
        <dbReference type="ARBA" id="ARBA00082313"/>
    </source>
</evidence>
<dbReference type="AlphaFoldDB" id="A0ABD2NBY2"/>
<feature type="compositionally biased region" description="Acidic residues" evidence="9">
    <location>
        <begin position="506"/>
        <end position="515"/>
    </location>
</feature>
<dbReference type="InterPro" id="IPR036070">
    <property type="entry name" value="Nop_dom_sf"/>
</dbReference>
<comment type="similarity">
    <text evidence="2">Belongs to the NOP5/NOP56 family.</text>
</comment>
<evidence type="ECO:0000259" key="10">
    <source>
        <dbReference type="PROSITE" id="PS51358"/>
    </source>
</evidence>
<name>A0ABD2NBY2_9CUCU</name>
<dbReference type="InterPro" id="IPR042239">
    <property type="entry name" value="Nop_C"/>
</dbReference>
<dbReference type="EMBL" id="JABFTP020000083">
    <property type="protein sequence ID" value="KAL3276243.1"/>
    <property type="molecule type" value="Genomic_DNA"/>
</dbReference>
<dbReference type="Gene3D" id="1.10.246.90">
    <property type="entry name" value="Nop domain"/>
    <property type="match status" value="1"/>
</dbReference>
<dbReference type="InterPro" id="IPR045056">
    <property type="entry name" value="Nop56/Nop58"/>
</dbReference>
<sequence>MLVLFETPAGYAIFKLLDEKKLQKTDNLYLDFETPEAASKVIKLKHFQKFADTTEALAATTAAVEGKLSKSLKKVLKKFVDSDVQNQLLVSDAKLGSAIKDKFSLQCLSNTSVQELMRCIRSQLDSLISGLPKKEMTAMALGLAHSLSRYKLKFSPDKIDTMIVQAVSLLDDLDKELNNYIMRCREWYGWHFPELGKIVSDNITYVKTVKLIGTREYTVDTDLSDILPEDVEEKVKEAAEISMGTEISEDDILNIQNLCDQVIEISSYRTQLYDYLRARMMAMAPNLTVLVGELVGARLISHAGSLINLAKHPASTVQILGAEKALFRALKTKKDTPKYGLIYHTTLVGQTSTKNKGKMSRMLAAKASLATRVDALGEDGSFTLGAEHKAKLEARLRILEEGNIRRISGTGKAKAKFEKYQGVSEIMQYQPAADSTLPSTSKRKRSEVKEELEAEIEPTTVKQKKVKQEPVEPVTPKKKVKEEIEDNENVGSEKKKKKKKQSESEGQSEENVAEENTEKKKKKKQSESEEQSEVADVEKKKKKKKKKEKETGDD</sequence>
<organism evidence="11 12">
    <name type="scientific">Cryptolaemus montrouzieri</name>
    <dbReference type="NCBI Taxonomy" id="559131"/>
    <lineage>
        <taxon>Eukaryota</taxon>
        <taxon>Metazoa</taxon>
        <taxon>Ecdysozoa</taxon>
        <taxon>Arthropoda</taxon>
        <taxon>Hexapoda</taxon>
        <taxon>Insecta</taxon>
        <taxon>Pterygota</taxon>
        <taxon>Neoptera</taxon>
        <taxon>Endopterygota</taxon>
        <taxon>Coleoptera</taxon>
        <taxon>Polyphaga</taxon>
        <taxon>Cucujiformia</taxon>
        <taxon>Coccinelloidea</taxon>
        <taxon>Coccinellidae</taxon>
        <taxon>Scymninae</taxon>
        <taxon>Scymnini</taxon>
        <taxon>Cryptolaemus</taxon>
    </lineage>
</organism>
<gene>
    <name evidence="11" type="ORF">HHI36_020959</name>
</gene>
<dbReference type="PANTHER" id="PTHR10894:SF1">
    <property type="entry name" value="NUCLEOLAR PROTEIN 58"/>
    <property type="match status" value="1"/>
</dbReference>
<evidence type="ECO:0000256" key="6">
    <source>
        <dbReference type="ARBA" id="ARBA00060303"/>
    </source>
</evidence>
<evidence type="ECO:0000256" key="5">
    <source>
        <dbReference type="ARBA" id="ARBA00023242"/>
    </source>
</evidence>
<evidence type="ECO:0000256" key="4">
    <source>
        <dbReference type="ARBA" id="ARBA00022517"/>
    </source>
</evidence>
<dbReference type="InterPro" id="IPR012976">
    <property type="entry name" value="NOSIC"/>
</dbReference>
<comment type="subcellular location">
    <subcellularLocation>
        <location evidence="1">Nucleus</location>
        <location evidence="1">Nucleolus</location>
    </subcellularLocation>
</comment>
<keyword evidence="5" id="KW-0539">Nucleus</keyword>